<evidence type="ECO:0000313" key="7">
    <source>
        <dbReference type="EMBL" id="KAK3241122.1"/>
    </source>
</evidence>
<dbReference type="Gene3D" id="3.50.50.60">
    <property type="entry name" value="FAD/NAD(P)-binding domain"/>
    <property type="match status" value="1"/>
</dbReference>
<evidence type="ECO:0000313" key="8">
    <source>
        <dbReference type="Proteomes" id="UP001190700"/>
    </source>
</evidence>
<dbReference type="SUPFAM" id="SSF51905">
    <property type="entry name" value="FAD/NAD(P)-binding domain"/>
    <property type="match status" value="1"/>
</dbReference>
<gene>
    <name evidence="7" type="ORF">CYMTET_49084</name>
</gene>
<evidence type="ECO:0000256" key="5">
    <source>
        <dbReference type="PIRSR" id="PIRSR000137-2"/>
    </source>
</evidence>
<dbReference type="PANTHER" id="PTHR11552">
    <property type="entry name" value="GLUCOSE-METHANOL-CHOLINE GMC OXIDOREDUCTASE"/>
    <property type="match status" value="1"/>
</dbReference>
<dbReference type="GO" id="GO:0050660">
    <property type="term" value="F:flavin adenine dinucleotide binding"/>
    <property type="evidence" value="ECO:0007669"/>
    <property type="project" value="InterPro"/>
</dbReference>
<accession>A0AAE0BSV6</accession>
<keyword evidence="8" id="KW-1185">Reference proteome</keyword>
<dbReference type="AlphaFoldDB" id="A0AAE0BSV6"/>
<sequence length="628" mass="69080">MAKADDEVGRIIRIDFLYLVREFKAHMHIYIYSSPRSCAVQYYFLNVCRNHMASSRNAVLFGAALGGFCSYEAMFSTRPLDREVPATTSGSATPSRYDYILCGSGPGAAAWLRSTLHEAPTARILMLERGPYCKTDVLTEGNLVRLYLDSNRMIANYSHGVKQGCTLGGGTAINNYAWITPSYSDLKNALGMENDAHSQAIVGGFQEMCESLLGPRQPPHLLHQLLTASLPRDVGLITNSKILVQETNRNKVFLGAPTLNGAGERRSAFAGLIEPLWREHFRNLHIVTDQTVARVVFHEENQGDGSALPRVKGVQTADGSVFHTDTVVLACGALETPAVLMRSGIGAARHLRERGVPVLVDNPHVGQHLKDKMLLDDMILTDNTTGSFDESLLIVNRIFKDGASVQLHRYDKATVGNSYLALTRLLRGAWQDLVPSGGLSLLTAVHHATRYLSPRGYSAFCFQTYIKMQSEASITLADDVDRTASLDASKLFQELVDCEKELKARVMEVYKEIPEMRDAERIQYQTTVPAITSGAVSPHFRLVWHFAGTCRVGDVVDPHDFSVMGTKGLHVADMSVCRVTSDGGAMAMAYLTGHVVAAQMLQAKLLREQGEIKSTKEAQLRTGRLVYA</sequence>
<dbReference type="PIRSF" id="PIRSF000137">
    <property type="entry name" value="Alcohol_oxidase"/>
    <property type="match status" value="1"/>
</dbReference>
<dbReference type="Pfam" id="PF00732">
    <property type="entry name" value="GMC_oxred_N"/>
    <property type="match status" value="1"/>
</dbReference>
<dbReference type="InterPro" id="IPR000172">
    <property type="entry name" value="GMC_OxRdtase_N"/>
</dbReference>
<dbReference type="Proteomes" id="UP001190700">
    <property type="component" value="Unassembled WGS sequence"/>
</dbReference>
<evidence type="ECO:0000259" key="6">
    <source>
        <dbReference type="PROSITE" id="PS00624"/>
    </source>
</evidence>
<protein>
    <recommendedName>
        <fullName evidence="6">Glucose-methanol-choline oxidoreductase N-terminal domain-containing protein</fullName>
    </recommendedName>
</protein>
<dbReference type="Pfam" id="PF05199">
    <property type="entry name" value="GMC_oxred_C"/>
    <property type="match status" value="1"/>
</dbReference>
<dbReference type="InterPro" id="IPR036188">
    <property type="entry name" value="FAD/NAD-bd_sf"/>
</dbReference>
<evidence type="ECO:0000256" key="1">
    <source>
        <dbReference type="ARBA" id="ARBA00001974"/>
    </source>
</evidence>
<dbReference type="GO" id="GO:0016614">
    <property type="term" value="F:oxidoreductase activity, acting on CH-OH group of donors"/>
    <property type="evidence" value="ECO:0007669"/>
    <property type="project" value="InterPro"/>
</dbReference>
<dbReference type="PROSITE" id="PS00624">
    <property type="entry name" value="GMC_OXRED_2"/>
    <property type="match status" value="1"/>
</dbReference>
<feature type="domain" description="Glucose-methanol-choline oxidoreductase N-terminal" evidence="6">
    <location>
        <begin position="332"/>
        <end position="346"/>
    </location>
</feature>
<comment type="caution">
    <text evidence="7">The sequence shown here is derived from an EMBL/GenBank/DDBJ whole genome shotgun (WGS) entry which is preliminary data.</text>
</comment>
<keyword evidence="3" id="KW-0285">Flavoprotein</keyword>
<feature type="binding site" evidence="5">
    <location>
        <begin position="544"/>
        <end position="545"/>
    </location>
    <ligand>
        <name>FAD</name>
        <dbReference type="ChEBI" id="CHEBI:57692"/>
    </ligand>
</feature>
<reference evidence="7 8" key="1">
    <citation type="journal article" date="2015" name="Genome Biol. Evol.">
        <title>Comparative Genomics of a Bacterivorous Green Alga Reveals Evolutionary Causalities and Consequences of Phago-Mixotrophic Mode of Nutrition.</title>
        <authorList>
            <person name="Burns J.A."/>
            <person name="Paasch A."/>
            <person name="Narechania A."/>
            <person name="Kim E."/>
        </authorList>
    </citation>
    <scope>NUCLEOTIDE SEQUENCE [LARGE SCALE GENOMIC DNA]</scope>
    <source>
        <strain evidence="7 8">PLY_AMNH</strain>
    </source>
</reference>
<dbReference type="InterPro" id="IPR012132">
    <property type="entry name" value="GMC_OxRdtase"/>
</dbReference>
<dbReference type="InterPro" id="IPR007867">
    <property type="entry name" value="GMC_OxRtase_C"/>
</dbReference>
<dbReference type="PANTHER" id="PTHR11552:SF147">
    <property type="entry name" value="CHOLINE DEHYDROGENASE, MITOCHONDRIAL"/>
    <property type="match status" value="1"/>
</dbReference>
<name>A0AAE0BSV6_9CHLO</name>
<comment type="similarity">
    <text evidence="2">Belongs to the GMC oxidoreductase family.</text>
</comment>
<evidence type="ECO:0000256" key="4">
    <source>
        <dbReference type="ARBA" id="ARBA00022827"/>
    </source>
</evidence>
<evidence type="ECO:0000256" key="3">
    <source>
        <dbReference type="ARBA" id="ARBA00022630"/>
    </source>
</evidence>
<comment type="cofactor">
    <cofactor evidence="1 5">
        <name>FAD</name>
        <dbReference type="ChEBI" id="CHEBI:57692"/>
    </cofactor>
</comment>
<dbReference type="EMBL" id="LGRX02033466">
    <property type="protein sequence ID" value="KAK3241122.1"/>
    <property type="molecule type" value="Genomic_DNA"/>
</dbReference>
<evidence type="ECO:0000256" key="2">
    <source>
        <dbReference type="ARBA" id="ARBA00010790"/>
    </source>
</evidence>
<keyword evidence="4 5" id="KW-0274">FAD</keyword>
<organism evidence="7 8">
    <name type="scientific">Cymbomonas tetramitiformis</name>
    <dbReference type="NCBI Taxonomy" id="36881"/>
    <lineage>
        <taxon>Eukaryota</taxon>
        <taxon>Viridiplantae</taxon>
        <taxon>Chlorophyta</taxon>
        <taxon>Pyramimonadophyceae</taxon>
        <taxon>Pyramimonadales</taxon>
        <taxon>Pyramimonadaceae</taxon>
        <taxon>Cymbomonas</taxon>
    </lineage>
</organism>
<proteinExistence type="inferred from homology"/>
<feature type="binding site" evidence="5">
    <location>
        <position position="292"/>
    </location>
    <ligand>
        <name>FAD</name>
        <dbReference type="ChEBI" id="CHEBI:57692"/>
    </ligand>
</feature>
<dbReference type="Gene3D" id="3.30.410.40">
    <property type="match status" value="1"/>
</dbReference>